<comment type="caution">
    <text evidence="5">The sequence shown here is derived from an EMBL/GenBank/DDBJ whole genome shotgun (WGS) entry which is preliminary data.</text>
</comment>
<evidence type="ECO:0000259" key="3">
    <source>
        <dbReference type="Pfam" id="PF13976"/>
    </source>
</evidence>
<dbReference type="PANTHER" id="PTHR48475:SF2">
    <property type="entry name" value="RIBONUCLEASE H"/>
    <property type="match status" value="1"/>
</dbReference>
<evidence type="ECO:0000259" key="2">
    <source>
        <dbReference type="Pfam" id="PF07727"/>
    </source>
</evidence>
<name>A0A699H1J9_TANCI</name>
<feature type="domain" description="GAG-pre-integrase" evidence="3">
    <location>
        <begin position="183"/>
        <end position="253"/>
    </location>
</feature>
<feature type="region of interest" description="Disordered" evidence="1">
    <location>
        <begin position="359"/>
        <end position="380"/>
    </location>
</feature>
<dbReference type="Pfam" id="PF13976">
    <property type="entry name" value="gag_pre-integrs"/>
    <property type="match status" value="1"/>
</dbReference>
<feature type="domain" description="Reverse transcriptase Ty1/copia-type" evidence="2">
    <location>
        <begin position="540"/>
        <end position="585"/>
    </location>
</feature>
<organism evidence="5">
    <name type="scientific">Tanacetum cinerariifolium</name>
    <name type="common">Dalmatian daisy</name>
    <name type="synonym">Chrysanthemum cinerariifolium</name>
    <dbReference type="NCBI Taxonomy" id="118510"/>
    <lineage>
        <taxon>Eukaryota</taxon>
        <taxon>Viridiplantae</taxon>
        <taxon>Streptophyta</taxon>
        <taxon>Embryophyta</taxon>
        <taxon>Tracheophyta</taxon>
        <taxon>Spermatophyta</taxon>
        <taxon>Magnoliopsida</taxon>
        <taxon>eudicotyledons</taxon>
        <taxon>Gunneridae</taxon>
        <taxon>Pentapetalae</taxon>
        <taxon>asterids</taxon>
        <taxon>campanulids</taxon>
        <taxon>Asterales</taxon>
        <taxon>Asteraceae</taxon>
        <taxon>Asteroideae</taxon>
        <taxon>Anthemideae</taxon>
        <taxon>Anthemidinae</taxon>
        <taxon>Tanacetum</taxon>
    </lineage>
</organism>
<feature type="domain" description="Retroviral polymerase SH3-like" evidence="4">
    <location>
        <begin position="297"/>
        <end position="343"/>
    </location>
</feature>
<feature type="domain" description="Reverse transcriptase Ty1/copia-type" evidence="2">
    <location>
        <begin position="495"/>
        <end position="538"/>
    </location>
</feature>
<dbReference type="InterPro" id="IPR025724">
    <property type="entry name" value="GAG-pre-integrase_dom"/>
</dbReference>
<dbReference type="EMBL" id="BKCJ010090001">
    <property type="protein sequence ID" value="GEX10984.1"/>
    <property type="molecule type" value="Genomic_DNA"/>
</dbReference>
<evidence type="ECO:0000259" key="4">
    <source>
        <dbReference type="Pfam" id="PF25597"/>
    </source>
</evidence>
<protein>
    <submittedName>
        <fullName evidence="5">Ribonuclease H-like domain-containing protein</fullName>
    </submittedName>
</protein>
<dbReference type="InterPro" id="IPR057670">
    <property type="entry name" value="SH3_retrovirus"/>
</dbReference>
<feature type="compositionally biased region" description="Polar residues" evidence="1">
    <location>
        <begin position="1001"/>
        <end position="1013"/>
    </location>
</feature>
<dbReference type="GO" id="GO:0003676">
    <property type="term" value="F:nucleic acid binding"/>
    <property type="evidence" value="ECO:0007669"/>
    <property type="project" value="InterPro"/>
</dbReference>
<dbReference type="InterPro" id="IPR036397">
    <property type="entry name" value="RNaseH_sf"/>
</dbReference>
<feature type="compositionally biased region" description="Basic and acidic residues" evidence="1">
    <location>
        <begin position="1253"/>
        <end position="1267"/>
    </location>
</feature>
<dbReference type="Pfam" id="PF25597">
    <property type="entry name" value="SH3_retrovirus"/>
    <property type="match status" value="1"/>
</dbReference>
<proteinExistence type="predicted"/>
<feature type="region of interest" description="Disordered" evidence="1">
    <location>
        <begin position="973"/>
        <end position="1013"/>
    </location>
</feature>
<feature type="compositionally biased region" description="Basic and acidic residues" evidence="1">
    <location>
        <begin position="973"/>
        <end position="992"/>
    </location>
</feature>
<feature type="region of interest" description="Disordered" evidence="1">
    <location>
        <begin position="1244"/>
        <end position="1267"/>
    </location>
</feature>
<dbReference type="Gene3D" id="3.30.420.10">
    <property type="entry name" value="Ribonuclease H-like superfamily/Ribonuclease H"/>
    <property type="match status" value="1"/>
</dbReference>
<evidence type="ECO:0000256" key="1">
    <source>
        <dbReference type="SAM" id="MobiDB-lite"/>
    </source>
</evidence>
<feature type="region of interest" description="Disordered" evidence="1">
    <location>
        <begin position="36"/>
        <end position="79"/>
    </location>
</feature>
<dbReference type="SUPFAM" id="SSF53098">
    <property type="entry name" value="Ribonuclease H-like"/>
    <property type="match status" value="1"/>
</dbReference>
<gene>
    <name evidence="5" type="ORF">Tci_282959</name>
</gene>
<evidence type="ECO:0000313" key="5">
    <source>
        <dbReference type="EMBL" id="GEX10984.1"/>
    </source>
</evidence>
<feature type="region of interest" description="Disordered" evidence="1">
    <location>
        <begin position="824"/>
        <end position="848"/>
    </location>
</feature>
<dbReference type="InterPro" id="IPR013103">
    <property type="entry name" value="RVT_2"/>
</dbReference>
<dbReference type="Pfam" id="PF07727">
    <property type="entry name" value="RVT_2"/>
    <property type="match status" value="2"/>
</dbReference>
<accession>A0A699H1J9</accession>
<sequence length="1544" mass="177185">MCRIVVTTQILPKNRNQAVRNTNVIKPVVYRIATSTTQTRAPQLPQTSRNTNPRVTTSTGVNHNTSVSKPQPKSNQVKDTVIPNNSQMKFKETEVEDHHRIFSISKKTKSVTACNDSLNSRTLNVNVVCVDCGKCVFNSYYNACVSKYLNDVNARTKKPNEINVLCERSSGKRLLTCNRGSDLYTISLQETTSSTPIYFMAKASPTQAWLWHRRLSHLNFDYINLLSMKDVVIGLQKLKYVKDQLCSSCEMSKAKRSSFKTKVVPNSKGRLNLLHMDLCGPMRVTIINGKKYILIKEKKDPCVMVGYSTQSKGCRVYNKRTQLIVKSIHIKFDEIKEMTFVENNTSGPVLQRQEMFVDNDTSDPVPHGHKASNYDNSSPVPPLQDVVPPADKTNLLQQELEFLFSPLFEEYFTTGNLNMQKYSSVEENNNSDQAENALFQDDEFINPFCTPIQEIVEPSSHLEMCMSALTVSTIEPKNIKEAMQDGYKAKVFMEEQKDEDQTVIRNKARLVAKSYAQEEGIDFKESFAPVARLEAVQIFPEGFVNPDHSDKVYLLRKALYGLKQAPRAWYDELSNFLMSKGFTKGLQIYQSPQGIFINRAKYTLEILKKHGMDSHHWYTIGYKPKLDADFSGEPIDQTDYHSKIGSLMYLTSSRTYLVQAVCYCARYQVRPIEKHLKEVKRIFKYLKGTINMGLWYPKDSGFDLIAFLDADHVSCIDTQKSTCRGIQFLADKLVWMSKKQNYTAMSLAKEEIEYQLADMFTKALPKKGLSILSVELNWRDLPNDNPYLEIAVLRSRHKIARWKRRQDKQRERFKDLGLKKLKDNDKDSRSKIAKHEGTSLQQRERLRPHELNDKSNLIDLMKECCNGLTSRERLAILLLKLMIPSSHSKFTSDAGTNISGGANGVFPCIQLGNEGEAFEGTKLIKTFMKKLRGGAEWKSRSLKRLHLYPGSKKASALVVAINLQPSATIMDTLAKRHNQENISETRKEDIPRGKRPKKDGNMQNRSTRPYQSESTVGMLVDSPIILEALIEGFQVWRIYADGGSSSEIMYELCFRNLGSVTREKLRESRTPLVGFSREVNYSKISLRKKGEEDKLAEAPKERKRTEKVTVNDHHLDQPITIGGRLSSECRTKLILRRHADAFAWVSTDMTEIPRFVVKHELKMYPHMELRVLRKRSIAIDRRRVIKEEVEEWLMAEIVEKGKFGQNKSRHEHAFPYQPEADAKLKRNAIKGQVLADFLADTMAGDDPMSEGTSDQKEPSKLKEDPKLSRYKEEQVAATLIDEYKALLARLRMAIEMKVEKMHAFVDLNLVANYVEGSYEARGKNKEGMDIVGPLSKDLGRLKYLIVAVNYFTKWLEAKQIKRWKRVNRSIMQGIKMRLHQEGASWVEELPNVLWAHRTTPKTSNGETLFSLAYGAEAVIPAETGMPTRRTTQKVDEENDVELRLNLNLLEERSEITIIREARRKQQVEKYHNQKVHHKQFRTGEFVLRKNNVSKAYSKGKLGPKWKGLYEVIEAYGTGAYKLRIMERAEVPWTWHSSKLRKYYM</sequence>
<reference evidence="5" key="1">
    <citation type="journal article" date="2019" name="Sci. Rep.">
        <title>Draft genome of Tanacetum cinerariifolium, the natural source of mosquito coil.</title>
        <authorList>
            <person name="Yamashiro T."/>
            <person name="Shiraishi A."/>
            <person name="Satake H."/>
            <person name="Nakayama K."/>
        </authorList>
    </citation>
    <scope>NUCLEOTIDE SEQUENCE</scope>
</reference>
<dbReference type="InterPro" id="IPR012337">
    <property type="entry name" value="RNaseH-like_sf"/>
</dbReference>
<dbReference type="PANTHER" id="PTHR48475">
    <property type="entry name" value="RIBONUCLEASE H"/>
    <property type="match status" value="1"/>
</dbReference>